<dbReference type="InterPro" id="IPR000719">
    <property type="entry name" value="Prot_kinase_dom"/>
</dbReference>
<accession>A0A8J3HWX3</accession>
<keyword evidence="3" id="KW-0808">Transferase</keyword>
<dbReference type="Pfam" id="PF00069">
    <property type="entry name" value="Pkinase"/>
    <property type="match status" value="1"/>
</dbReference>
<evidence type="ECO:0000256" key="3">
    <source>
        <dbReference type="ARBA" id="ARBA00022679"/>
    </source>
</evidence>
<evidence type="ECO:0000256" key="5">
    <source>
        <dbReference type="ARBA" id="ARBA00022777"/>
    </source>
</evidence>
<evidence type="ECO:0000256" key="6">
    <source>
        <dbReference type="ARBA" id="ARBA00022840"/>
    </source>
</evidence>
<dbReference type="FunFam" id="1.10.510.10:FF:000021">
    <property type="entry name" value="Serine/threonine protein kinase"/>
    <property type="match status" value="1"/>
</dbReference>
<feature type="binding site" evidence="7">
    <location>
        <position position="47"/>
    </location>
    <ligand>
        <name>ATP</name>
        <dbReference type="ChEBI" id="CHEBI:30616"/>
    </ligand>
</feature>
<evidence type="ECO:0000256" key="8">
    <source>
        <dbReference type="SAM" id="MobiDB-lite"/>
    </source>
</evidence>
<comment type="caution">
    <text evidence="11">The sequence shown here is derived from an EMBL/GenBank/DDBJ whole genome shotgun (WGS) entry which is preliminary data.</text>
</comment>
<feature type="region of interest" description="Disordered" evidence="8">
    <location>
        <begin position="452"/>
        <end position="496"/>
    </location>
</feature>
<evidence type="ECO:0000256" key="4">
    <source>
        <dbReference type="ARBA" id="ARBA00022741"/>
    </source>
</evidence>
<keyword evidence="9" id="KW-0812">Transmembrane</keyword>
<dbReference type="PANTHER" id="PTHR43289">
    <property type="entry name" value="MITOGEN-ACTIVATED PROTEIN KINASE KINASE KINASE 20-RELATED"/>
    <property type="match status" value="1"/>
</dbReference>
<dbReference type="InterPro" id="IPR017441">
    <property type="entry name" value="Protein_kinase_ATP_BS"/>
</dbReference>
<evidence type="ECO:0000313" key="12">
    <source>
        <dbReference type="Proteomes" id="UP000612362"/>
    </source>
</evidence>
<keyword evidence="5" id="KW-0418">Kinase</keyword>
<proteinExistence type="predicted"/>
<dbReference type="GO" id="GO:0005524">
    <property type="term" value="F:ATP binding"/>
    <property type="evidence" value="ECO:0007669"/>
    <property type="project" value="UniProtKB-UniRule"/>
</dbReference>
<keyword evidence="12" id="KW-1185">Reference proteome</keyword>
<name>A0A8J3HWX3_9CHLR</name>
<dbReference type="EC" id="2.7.11.1" evidence="1"/>
<dbReference type="GO" id="GO:0004674">
    <property type="term" value="F:protein serine/threonine kinase activity"/>
    <property type="evidence" value="ECO:0007669"/>
    <property type="project" value="UniProtKB-KW"/>
</dbReference>
<feature type="compositionally biased region" description="Polar residues" evidence="8">
    <location>
        <begin position="452"/>
        <end position="467"/>
    </location>
</feature>
<evidence type="ECO:0000313" key="11">
    <source>
        <dbReference type="EMBL" id="GHO43516.1"/>
    </source>
</evidence>
<keyword evidence="2" id="KW-0723">Serine/threonine-protein kinase</keyword>
<feature type="domain" description="Protein kinase" evidence="10">
    <location>
        <begin position="18"/>
        <end position="288"/>
    </location>
</feature>
<reference evidence="11" key="1">
    <citation type="submission" date="2020-10" db="EMBL/GenBank/DDBJ databases">
        <title>Taxonomic study of unclassified bacteria belonging to the class Ktedonobacteria.</title>
        <authorList>
            <person name="Yabe S."/>
            <person name="Wang C.M."/>
            <person name="Zheng Y."/>
            <person name="Sakai Y."/>
            <person name="Cavaletti L."/>
            <person name="Monciardini P."/>
            <person name="Donadio S."/>
        </authorList>
    </citation>
    <scope>NUCLEOTIDE SEQUENCE</scope>
    <source>
        <strain evidence="11">SOSP1-1</strain>
    </source>
</reference>
<dbReference type="PROSITE" id="PS00108">
    <property type="entry name" value="PROTEIN_KINASE_ST"/>
    <property type="match status" value="1"/>
</dbReference>
<dbReference type="Gene3D" id="3.30.200.20">
    <property type="entry name" value="Phosphorylase Kinase, domain 1"/>
    <property type="match status" value="1"/>
</dbReference>
<dbReference type="Gene3D" id="2.60.120.560">
    <property type="entry name" value="Exo-inulinase, domain 1"/>
    <property type="match status" value="1"/>
</dbReference>
<dbReference type="AlphaFoldDB" id="A0A8J3HWX3"/>
<gene>
    <name evidence="11" type="ORF">KSX_16790</name>
</gene>
<dbReference type="InterPro" id="IPR008271">
    <property type="entry name" value="Ser/Thr_kinase_AS"/>
</dbReference>
<dbReference type="SMART" id="SM00220">
    <property type="entry name" value="S_TKc"/>
    <property type="match status" value="1"/>
</dbReference>
<dbReference type="SUPFAM" id="SSF56112">
    <property type="entry name" value="Protein kinase-like (PK-like)"/>
    <property type="match status" value="1"/>
</dbReference>
<keyword evidence="4 7" id="KW-0547">Nucleotide-binding</keyword>
<dbReference type="PANTHER" id="PTHR43289:SF6">
    <property type="entry name" value="SERINE_THREONINE-PROTEIN KINASE NEKL-3"/>
    <property type="match status" value="1"/>
</dbReference>
<dbReference type="Proteomes" id="UP000612362">
    <property type="component" value="Unassembled WGS sequence"/>
</dbReference>
<keyword evidence="6 7" id="KW-0067">ATP-binding</keyword>
<dbReference type="PROSITE" id="PS50011">
    <property type="entry name" value="PROTEIN_KINASE_DOM"/>
    <property type="match status" value="1"/>
</dbReference>
<feature type="compositionally biased region" description="Low complexity" evidence="8">
    <location>
        <begin position="601"/>
        <end position="623"/>
    </location>
</feature>
<protein>
    <recommendedName>
        <fullName evidence="1">non-specific serine/threonine protein kinase</fullName>
        <ecNumber evidence="1">2.7.11.1</ecNumber>
    </recommendedName>
</protein>
<organism evidence="11 12">
    <name type="scientific">Ktedonospora formicarum</name>
    <dbReference type="NCBI Taxonomy" id="2778364"/>
    <lineage>
        <taxon>Bacteria</taxon>
        <taxon>Bacillati</taxon>
        <taxon>Chloroflexota</taxon>
        <taxon>Ktedonobacteria</taxon>
        <taxon>Ktedonobacterales</taxon>
        <taxon>Ktedonobacteraceae</taxon>
        <taxon>Ktedonospora</taxon>
    </lineage>
</organism>
<evidence type="ECO:0000256" key="7">
    <source>
        <dbReference type="PROSITE-ProRule" id="PRU10141"/>
    </source>
</evidence>
<feature type="transmembrane region" description="Helical" evidence="9">
    <location>
        <begin position="573"/>
        <end position="594"/>
    </location>
</feature>
<evidence type="ECO:0000259" key="10">
    <source>
        <dbReference type="PROSITE" id="PS50011"/>
    </source>
</evidence>
<evidence type="ECO:0000256" key="2">
    <source>
        <dbReference type="ARBA" id="ARBA00022527"/>
    </source>
</evidence>
<dbReference type="Gene3D" id="1.10.510.10">
    <property type="entry name" value="Transferase(Phosphotransferase) domain 1"/>
    <property type="match status" value="1"/>
</dbReference>
<evidence type="ECO:0000256" key="9">
    <source>
        <dbReference type="SAM" id="Phobius"/>
    </source>
</evidence>
<dbReference type="EMBL" id="BNJF01000001">
    <property type="protein sequence ID" value="GHO43516.1"/>
    <property type="molecule type" value="Genomic_DNA"/>
</dbReference>
<sequence>MKFRMNAEALIGRVLGTCTLQKLIGQGGMGAVYLAQQSRPRRQVAVKVLMPMSPLNSNQLAAFLERFRRETDAAASLDHPNIVPVHEYGEQDGLAYLVMPYASAGTLRDELERMGPLPLDKATYYLEQLAAALDHAHEHGVIHRDIKPANILMTPEERLLLTDFGLVKIVAEGYAPQVRLTGEGVPVGTPDYMAPEQVIGGDVDERADLYSLGIILFQMLTGTTPFQGETPMQIAAQQLQVPPPSPQALRPDLPVAGAQVLLKALAKKPIDRYPTAVDFAISFRNALLSSHIQLGPSPLINGVTSHTGRIFIPKGMLEPSRRSARQTQAIPVVATQQEKAEIAARAQFMPGTLGTLPSKNLGAAQPPAGKGLLSRTARAVAPAAPNNFPVEPAPAAEAARPTGLGGGLLSRTGKFPLVGANPQEETQSPAMMAAPAGSATQEYQDYNTQFAASQLPSTPRAPQSEQLNPVVLPENPFAGSSSESKRRTGALSPVAPGQQNTGALMSLSQQQGTGALTLTNGNNETVKLTGPVKVVKVPVAGQPGRYVTGILPVIPADENASRDEHSLSLGMKIVSIAVATVLILLVGAGIFWYMHSRSSDGTSNTTSTSTSSQQSDTNTQGTDKTNILLQDPLDHNSHGWQESPADTYAFKDGAYHITNHADSSSISILQVSPYVGPITYSLSARQIKGDMESEVNTFGLIFRFSQVQQDKKTVTHFYTFEVLNKKGGSYRFWKYDDSSGNKDKFWTQIGKNVNLGNEFHIGQDAKAINKLTVTMNGSQFTFWVNGKKVMEGKDSSFTTGSLGMFVNLKDSEVAFKDLLVTRGVNTPTH</sequence>
<dbReference type="PROSITE" id="PS00107">
    <property type="entry name" value="PROTEIN_KINASE_ATP"/>
    <property type="match status" value="1"/>
</dbReference>
<keyword evidence="9" id="KW-1133">Transmembrane helix</keyword>
<evidence type="ECO:0000256" key="1">
    <source>
        <dbReference type="ARBA" id="ARBA00012513"/>
    </source>
</evidence>
<dbReference type="InterPro" id="IPR011009">
    <property type="entry name" value="Kinase-like_dom_sf"/>
</dbReference>
<feature type="region of interest" description="Disordered" evidence="8">
    <location>
        <begin position="601"/>
        <end position="624"/>
    </location>
</feature>
<keyword evidence="9" id="KW-0472">Membrane</keyword>
<dbReference type="CDD" id="cd14014">
    <property type="entry name" value="STKc_PknB_like"/>
    <property type="match status" value="1"/>
</dbReference>